<dbReference type="GO" id="GO:0008168">
    <property type="term" value="F:methyltransferase activity"/>
    <property type="evidence" value="ECO:0007669"/>
    <property type="project" value="UniProtKB-KW"/>
</dbReference>
<dbReference type="Proteomes" id="UP001428817">
    <property type="component" value="Unassembled WGS sequence"/>
</dbReference>
<evidence type="ECO:0000259" key="5">
    <source>
        <dbReference type="Pfam" id="PF08100"/>
    </source>
</evidence>
<accession>A0ABP9PJN0</accession>
<sequence>MTVTEDLSRARGELFPLLLGYIPAQVAHALARLAVADRLADGPATAERLAARTGTHAPSLYRLLRAAASLGLVTLADGRFELTGTGQLLRAGVPGSVRNLVLLFAGEPVWRSWGRLEHSVRTGETAFEHLHGTNSFGYFAAHPEEGAVFNEAMAEHTREVAPDVVTRCGLAAPRRIADLGGGNGTLLAAFLAAHPGATGVLHDTASGHRDAERVLTGAGVRDRCEVVTGDFFASVPGGCDTYVLKSVIHDWDDDAATRILRRCREAMTPAAALYLIEPVVPVDPAGLPAAGGMLMGDLNMLVCTGGRERTEAEFGALLAAAGLRLDAVTPPADADNYSVLRASPGATG</sequence>
<evidence type="ECO:0000313" key="6">
    <source>
        <dbReference type="EMBL" id="GAA5147661.1"/>
    </source>
</evidence>
<dbReference type="InterPro" id="IPR036388">
    <property type="entry name" value="WH-like_DNA-bd_sf"/>
</dbReference>
<dbReference type="InterPro" id="IPR036390">
    <property type="entry name" value="WH_DNA-bd_sf"/>
</dbReference>
<dbReference type="Pfam" id="PF00891">
    <property type="entry name" value="Methyltransf_2"/>
    <property type="match status" value="1"/>
</dbReference>
<dbReference type="GO" id="GO:0032259">
    <property type="term" value="P:methylation"/>
    <property type="evidence" value="ECO:0007669"/>
    <property type="project" value="UniProtKB-KW"/>
</dbReference>
<comment type="caution">
    <text evidence="6">The sequence shown here is derived from an EMBL/GenBank/DDBJ whole genome shotgun (WGS) entry which is preliminary data.</text>
</comment>
<dbReference type="SUPFAM" id="SSF46785">
    <property type="entry name" value="Winged helix' DNA-binding domain"/>
    <property type="match status" value="1"/>
</dbReference>
<dbReference type="PIRSF" id="PIRSF005739">
    <property type="entry name" value="O-mtase"/>
    <property type="match status" value="1"/>
</dbReference>
<protein>
    <submittedName>
        <fullName evidence="6">Methyltransferase</fullName>
    </submittedName>
</protein>
<dbReference type="InterPro" id="IPR001077">
    <property type="entry name" value="COMT_C"/>
</dbReference>
<keyword evidence="3" id="KW-0949">S-adenosyl-L-methionine</keyword>
<feature type="domain" description="O-methyltransferase C-terminal" evidence="4">
    <location>
        <begin position="113"/>
        <end position="323"/>
    </location>
</feature>
<evidence type="ECO:0000259" key="4">
    <source>
        <dbReference type="Pfam" id="PF00891"/>
    </source>
</evidence>
<dbReference type="PROSITE" id="PS51683">
    <property type="entry name" value="SAM_OMT_II"/>
    <property type="match status" value="1"/>
</dbReference>
<dbReference type="RefSeq" id="WP_185064840.1">
    <property type="nucleotide sequence ID" value="NZ_BAABJP010000003.1"/>
</dbReference>
<evidence type="ECO:0000256" key="2">
    <source>
        <dbReference type="ARBA" id="ARBA00022679"/>
    </source>
</evidence>
<feature type="domain" description="O-methyltransferase dimerisation" evidence="5">
    <location>
        <begin position="17"/>
        <end position="89"/>
    </location>
</feature>
<gene>
    <name evidence="6" type="ORF">GCM10023321_08790</name>
</gene>
<dbReference type="PANTHER" id="PTHR43712">
    <property type="entry name" value="PUTATIVE (AFU_ORTHOLOGUE AFUA_4G14580)-RELATED"/>
    <property type="match status" value="1"/>
</dbReference>
<dbReference type="CDD" id="cd02440">
    <property type="entry name" value="AdoMet_MTases"/>
    <property type="match status" value="1"/>
</dbReference>
<name>A0ABP9PJN0_9PSEU</name>
<dbReference type="EMBL" id="BAABJP010000003">
    <property type="protein sequence ID" value="GAA5147661.1"/>
    <property type="molecule type" value="Genomic_DNA"/>
</dbReference>
<dbReference type="InterPro" id="IPR012967">
    <property type="entry name" value="COMT_dimerisation"/>
</dbReference>
<dbReference type="InterPro" id="IPR016461">
    <property type="entry name" value="COMT-like"/>
</dbReference>
<proteinExistence type="predicted"/>
<organism evidence="6 7">
    <name type="scientific">Pseudonocardia eucalypti</name>
    <dbReference type="NCBI Taxonomy" id="648755"/>
    <lineage>
        <taxon>Bacteria</taxon>
        <taxon>Bacillati</taxon>
        <taxon>Actinomycetota</taxon>
        <taxon>Actinomycetes</taxon>
        <taxon>Pseudonocardiales</taxon>
        <taxon>Pseudonocardiaceae</taxon>
        <taxon>Pseudonocardia</taxon>
    </lineage>
</organism>
<dbReference type="SUPFAM" id="SSF53335">
    <property type="entry name" value="S-adenosyl-L-methionine-dependent methyltransferases"/>
    <property type="match status" value="1"/>
</dbReference>
<reference evidence="7" key="1">
    <citation type="journal article" date="2019" name="Int. J. Syst. Evol. Microbiol.">
        <title>The Global Catalogue of Microorganisms (GCM) 10K type strain sequencing project: providing services to taxonomists for standard genome sequencing and annotation.</title>
        <authorList>
            <consortium name="The Broad Institute Genomics Platform"/>
            <consortium name="The Broad Institute Genome Sequencing Center for Infectious Disease"/>
            <person name="Wu L."/>
            <person name="Ma J."/>
        </authorList>
    </citation>
    <scope>NUCLEOTIDE SEQUENCE [LARGE SCALE GENOMIC DNA]</scope>
    <source>
        <strain evidence="7">JCM 18303</strain>
    </source>
</reference>
<dbReference type="Gene3D" id="1.10.287.1350">
    <property type="match status" value="1"/>
</dbReference>
<dbReference type="Gene3D" id="3.40.50.150">
    <property type="entry name" value="Vaccinia Virus protein VP39"/>
    <property type="match status" value="1"/>
</dbReference>
<evidence type="ECO:0000256" key="1">
    <source>
        <dbReference type="ARBA" id="ARBA00022603"/>
    </source>
</evidence>
<dbReference type="Gene3D" id="1.10.10.10">
    <property type="entry name" value="Winged helix-like DNA-binding domain superfamily/Winged helix DNA-binding domain"/>
    <property type="match status" value="1"/>
</dbReference>
<dbReference type="Pfam" id="PF08100">
    <property type="entry name" value="Dimerisation"/>
    <property type="match status" value="1"/>
</dbReference>
<keyword evidence="2" id="KW-0808">Transferase</keyword>
<dbReference type="InterPro" id="IPR029063">
    <property type="entry name" value="SAM-dependent_MTases_sf"/>
</dbReference>
<dbReference type="PANTHER" id="PTHR43712:SF2">
    <property type="entry name" value="O-METHYLTRANSFERASE CICE"/>
    <property type="match status" value="1"/>
</dbReference>
<keyword evidence="1 6" id="KW-0489">Methyltransferase</keyword>
<evidence type="ECO:0000313" key="7">
    <source>
        <dbReference type="Proteomes" id="UP001428817"/>
    </source>
</evidence>
<keyword evidence="7" id="KW-1185">Reference proteome</keyword>
<evidence type="ECO:0000256" key="3">
    <source>
        <dbReference type="ARBA" id="ARBA00022691"/>
    </source>
</evidence>